<sequence>MDIESGVYETSDIESEPDIHVPTASDNPDIIEEEINTGEAFKRFDNQFVQGKINFNYSVDRSLSDSGFKTQFKETKQNKLNRILRELHELDTEDEDEEVDKLIKLAEDLKLKKKNDLSGFKERIMKIFEGLETISHENIEAEKLTDIDEVLELDKKISKLEGKLGDINATKSIDQMLNELNRKVDIIHNPEYKIDQVNESIKEILEKTEFINNYNEVNEGSLELFKNDKINELLTFLPNLQSFEKSSGLLIQRLKYLSEIHLKIGSSVEFIDNLDQSLNNMDNEINQWNESLNNINNKLDSYQEMFEKNKKDIDNWINQLKESRD</sequence>
<evidence type="ECO:0000313" key="1">
    <source>
        <dbReference type="EMBL" id="CAH6723777.1"/>
    </source>
</evidence>
<evidence type="ECO:0000313" key="2">
    <source>
        <dbReference type="Proteomes" id="UP001152531"/>
    </source>
</evidence>
<accession>A0ACA9YG48</accession>
<dbReference type="Proteomes" id="UP001152531">
    <property type="component" value="Unassembled WGS sequence"/>
</dbReference>
<dbReference type="EMBL" id="CALSDN010000020">
    <property type="protein sequence ID" value="CAH6723777.1"/>
    <property type="molecule type" value="Genomic_DNA"/>
</dbReference>
<proteinExistence type="predicted"/>
<name>A0ACA9YG48_9ASCO</name>
<keyword evidence="2" id="KW-1185">Reference proteome</keyword>
<comment type="caution">
    <text evidence="1">The sequence shown here is derived from an EMBL/GenBank/DDBJ whole genome shotgun (WGS) entry which is preliminary data.</text>
</comment>
<organism evidence="1 2">
    <name type="scientific">[Candida] jaroonii</name>
    <dbReference type="NCBI Taxonomy" id="467808"/>
    <lineage>
        <taxon>Eukaryota</taxon>
        <taxon>Fungi</taxon>
        <taxon>Dikarya</taxon>
        <taxon>Ascomycota</taxon>
        <taxon>Saccharomycotina</taxon>
        <taxon>Pichiomycetes</taxon>
        <taxon>Debaryomycetaceae</taxon>
        <taxon>Yamadazyma</taxon>
    </lineage>
</organism>
<protein>
    <submittedName>
        <fullName evidence="1">Nuclear migration protein Jnm1p</fullName>
    </submittedName>
</protein>
<gene>
    <name evidence="1" type="ORF">CLIB1444_20S00518</name>
</gene>
<reference evidence="1" key="1">
    <citation type="submission" date="2022-06" db="EMBL/GenBank/DDBJ databases">
        <authorList>
            <person name="Legras J.-L."/>
            <person name="Devillers H."/>
            <person name="Grondin C."/>
        </authorList>
    </citation>
    <scope>NUCLEOTIDE SEQUENCE</scope>
    <source>
        <strain evidence="1">CLIB 1444</strain>
    </source>
</reference>